<sequence length="156" mass="16682">MKRDSQATHTASSMSCESDCFSDSHRRSGDHSPQSLRHEGMLTTNMEGILDDGQPHTPLHCDGDPATPGLEDSVALLASLPAAIRATLVEAAKLAAPAFRAGLLRSPVPGPSANAKCTDCSRDVQADHHEMEQHVRVDFREAVVTTDAAMQLSPQQ</sequence>
<evidence type="ECO:0000313" key="3">
    <source>
        <dbReference type="Proteomes" id="UP001255856"/>
    </source>
</evidence>
<dbReference type="AlphaFoldDB" id="A0AAD9II03"/>
<evidence type="ECO:0000256" key="1">
    <source>
        <dbReference type="SAM" id="MobiDB-lite"/>
    </source>
</evidence>
<dbReference type="PROSITE" id="PS51257">
    <property type="entry name" value="PROKAR_LIPOPROTEIN"/>
    <property type="match status" value="1"/>
</dbReference>
<organism evidence="2 3">
    <name type="scientific">Prototheca wickerhamii</name>
    <dbReference type="NCBI Taxonomy" id="3111"/>
    <lineage>
        <taxon>Eukaryota</taxon>
        <taxon>Viridiplantae</taxon>
        <taxon>Chlorophyta</taxon>
        <taxon>core chlorophytes</taxon>
        <taxon>Trebouxiophyceae</taxon>
        <taxon>Chlorellales</taxon>
        <taxon>Chlorellaceae</taxon>
        <taxon>Prototheca</taxon>
    </lineage>
</organism>
<reference evidence="2" key="1">
    <citation type="submission" date="2021-01" db="EMBL/GenBank/DDBJ databases">
        <authorList>
            <person name="Eckstrom K.M.E."/>
        </authorList>
    </citation>
    <scope>NUCLEOTIDE SEQUENCE</scope>
    <source>
        <strain evidence="2">UVCC 0001</strain>
    </source>
</reference>
<evidence type="ECO:0000313" key="2">
    <source>
        <dbReference type="EMBL" id="KAK2076527.1"/>
    </source>
</evidence>
<comment type="caution">
    <text evidence="2">The sequence shown here is derived from an EMBL/GenBank/DDBJ whole genome shotgun (WGS) entry which is preliminary data.</text>
</comment>
<proteinExistence type="predicted"/>
<dbReference type="Proteomes" id="UP001255856">
    <property type="component" value="Unassembled WGS sequence"/>
</dbReference>
<dbReference type="EMBL" id="JASFZW010000009">
    <property type="protein sequence ID" value="KAK2076527.1"/>
    <property type="molecule type" value="Genomic_DNA"/>
</dbReference>
<name>A0AAD9II03_PROWI</name>
<protein>
    <submittedName>
        <fullName evidence="2">Uncharacterized protein</fullName>
    </submittedName>
</protein>
<feature type="compositionally biased region" description="Basic and acidic residues" evidence="1">
    <location>
        <begin position="22"/>
        <end position="40"/>
    </location>
</feature>
<feature type="compositionally biased region" description="Polar residues" evidence="1">
    <location>
        <begin position="7"/>
        <end position="16"/>
    </location>
</feature>
<feature type="region of interest" description="Disordered" evidence="1">
    <location>
        <begin position="1"/>
        <end position="67"/>
    </location>
</feature>
<keyword evidence="3" id="KW-1185">Reference proteome</keyword>
<accession>A0AAD9II03</accession>
<gene>
    <name evidence="2" type="ORF">QBZ16_005287</name>
</gene>